<organism evidence="2 3">
    <name type="scientific">Novimethylophilus kurashikiensis</name>
    <dbReference type="NCBI Taxonomy" id="1825523"/>
    <lineage>
        <taxon>Bacteria</taxon>
        <taxon>Pseudomonadati</taxon>
        <taxon>Pseudomonadota</taxon>
        <taxon>Betaproteobacteria</taxon>
        <taxon>Nitrosomonadales</taxon>
        <taxon>Methylophilaceae</taxon>
        <taxon>Novimethylophilus</taxon>
    </lineage>
</organism>
<evidence type="ECO:0000256" key="1">
    <source>
        <dbReference type="SAM" id="SignalP"/>
    </source>
</evidence>
<feature type="chain" id="PRO_5015326421" description="PEP-CTERM protein-sorting domain-containing protein" evidence="1">
    <location>
        <begin position="33"/>
        <end position="391"/>
    </location>
</feature>
<feature type="signal peptide" evidence="1">
    <location>
        <begin position="1"/>
        <end position="32"/>
    </location>
</feature>
<keyword evidence="1" id="KW-0732">Signal</keyword>
<reference evidence="2 3" key="1">
    <citation type="journal article" date="2018" name="Environ. Microbiol.">
        <title>Isolation and genomic characterization of Novimethylophilus kurashikiensis gen. nov. sp. nov., a new lanthanide-dependent methylotrophic species of Methylophilaceae.</title>
        <authorList>
            <person name="Lv H."/>
            <person name="Sahin N."/>
            <person name="Tani A."/>
        </authorList>
    </citation>
    <scope>NUCLEOTIDE SEQUENCE [LARGE SCALE GENOMIC DNA]</scope>
    <source>
        <strain evidence="2 3">La2-4</strain>
    </source>
</reference>
<accession>A0A2R5F6D7</accession>
<dbReference type="NCBIfam" id="TIGR02913">
    <property type="entry name" value="HAF_rpt"/>
    <property type="match status" value="1"/>
</dbReference>
<evidence type="ECO:0000313" key="3">
    <source>
        <dbReference type="Proteomes" id="UP000245081"/>
    </source>
</evidence>
<evidence type="ECO:0000313" key="2">
    <source>
        <dbReference type="EMBL" id="GBG12513.1"/>
    </source>
</evidence>
<dbReference type="EMBL" id="BDOQ01000001">
    <property type="protein sequence ID" value="GBG12513.1"/>
    <property type="molecule type" value="Genomic_DNA"/>
</dbReference>
<name>A0A2R5F6D7_9PROT</name>
<dbReference type="InterPro" id="IPR014262">
    <property type="entry name" value="HAF_rpt"/>
</dbReference>
<keyword evidence="3" id="KW-1185">Reference proteome</keyword>
<sequence>MLATVASPRFRTCLISTLSSATLVLASVPATAYAWTISNLGTLGGSYSVATGINNQGQVVGYSQNPPHLHENIDMVSFEHAFISAPHGGQLTDLGPGIDDVSRAAGVNDAGQVVGQTMLGGSLAVALVTGPNGKTLPNGPYDPPYQGSLNGASFLSARAISNSGQVAGYDVLGNSSFLTRPDGVTLVTFPYAQVNAVNDVGQVVYNGLDNHGYIWSETDGPRMLAPDADFSTAVDINDLGQVVGRIGGTGYITSPNGGSVTMLGTLGGDFCEPLGINNLGQVVGLSKTASGDLHAFVTGPNGQSMTDLETLDDIVKSGWSGLTVAGINDHGQIAGTGFIDGQQRAFFLSPVPEPSEGALLMGGLLALQTLVKRRSRPASRCKAKQGTPLRH</sequence>
<evidence type="ECO:0008006" key="4">
    <source>
        <dbReference type="Google" id="ProtNLM"/>
    </source>
</evidence>
<dbReference type="AlphaFoldDB" id="A0A2R5F6D7"/>
<gene>
    <name evidence="2" type="ORF">NMK_0044</name>
</gene>
<proteinExistence type="predicted"/>
<protein>
    <recommendedName>
        <fullName evidence="4">PEP-CTERM protein-sorting domain-containing protein</fullName>
    </recommendedName>
</protein>
<dbReference type="Proteomes" id="UP000245081">
    <property type="component" value="Unassembled WGS sequence"/>
</dbReference>
<dbReference type="OrthoDB" id="8565104at2"/>
<comment type="caution">
    <text evidence="2">The sequence shown here is derived from an EMBL/GenBank/DDBJ whole genome shotgun (WGS) entry which is preliminary data.</text>
</comment>